<dbReference type="PANTHER" id="PTHR36842:SF1">
    <property type="entry name" value="PROTEIN TOLB"/>
    <property type="match status" value="1"/>
</dbReference>
<dbReference type="NCBIfam" id="TIGR04275">
    <property type="entry name" value="beta_prop_Msarc"/>
    <property type="match status" value="2"/>
</dbReference>
<accession>A0A3M8CKF8</accession>
<dbReference type="Gene3D" id="2.120.10.30">
    <property type="entry name" value="TolB, C-terminal domain"/>
    <property type="match status" value="2"/>
</dbReference>
<dbReference type="EMBL" id="RHHR01000008">
    <property type="protein sequence ID" value="RNB76099.1"/>
    <property type="molecule type" value="Genomic_DNA"/>
</dbReference>
<name>A0A3M8CKF8_9BACL</name>
<dbReference type="OrthoDB" id="9815657at2"/>
<sequence>MKRKPIQSMMAAVMLVTTLWSGTPAFANSVGAEVKINSGQPQISKDGFDIAEDYAVWIVEGEKTITLYDLDDSTETKIGDSRSAKTNPKVDGKYVVWIDSRHGGSDVYLYDISKKKEKRITSDSTVGTDIEIYGNNIVWTDTRNKGTDVYLYNISTDTEEQVSTSGAASKPTVSQSYVAWQDKRNKKDADIYYYDIKAQEEKEAVVSTGEQTNPVIDGDQIVYEQFGGDQLYMYTIRTKRNKKLTSDSSIKSVPHLYEDTYVYLSKSTLMLGDVDEDDVEKISSRVYSRLQPRICEDYILFAKTDEEGRVRLHMYDLDEDEEVTLGGESGDPSDPAGSDRYVVYVSSAKRASNVILYDVETGASQVISKTDSDPIRPLVSNRYAVWYDKSDKALMSYDIRKGKLSKVTDKSVKPLRDYYELDGNNLIWINEDRRNQLVLTNLSTGKNVDVARLSKDPLSIDIYGEYITWVLEDSRNKATIYLYDIDRDRDSKIRSGVQVEKASIGDNFVVWSEYAEGTDPSWDLYYYDLDRGRTNLLLRWNSRDQLDPQASRNMVLFTDNRLSPKPRDFYFELFDVEEDSFSKYYWKDEAKMESPRIGGNRVVWIDERDGDPFVYTMAFAKAREDEDDDDDTDNGGIDYGDYTDYPFAKALEDDLFLDLLDNHDFDDIAFVAFARTNKEIVLYLNDALDDSDRLLDLLDDAGMDDLSIRVYK</sequence>
<dbReference type="SUPFAM" id="SSF69304">
    <property type="entry name" value="Tricorn protease N-terminal domain"/>
    <property type="match status" value="1"/>
</dbReference>
<evidence type="ECO:0000313" key="3">
    <source>
        <dbReference type="Proteomes" id="UP000282028"/>
    </source>
</evidence>
<dbReference type="InterPro" id="IPR027618">
    <property type="entry name" value="Beta_prop_Msarc"/>
</dbReference>
<dbReference type="AlphaFoldDB" id="A0A3M8CKF8"/>
<comment type="caution">
    <text evidence="2">The sequence shown here is derived from an EMBL/GenBank/DDBJ whole genome shotgun (WGS) entry which is preliminary data.</text>
</comment>
<proteinExistence type="predicted"/>
<keyword evidence="1" id="KW-0732">Signal</keyword>
<dbReference type="RefSeq" id="WP_122907726.1">
    <property type="nucleotide sequence ID" value="NZ_CBCSBE010000002.1"/>
</dbReference>
<feature type="chain" id="PRO_5017960744" description="DUF5050 domain-containing protein" evidence="1">
    <location>
        <begin position="28"/>
        <end position="712"/>
    </location>
</feature>
<dbReference type="PANTHER" id="PTHR36842">
    <property type="entry name" value="PROTEIN TOLB HOMOLOG"/>
    <property type="match status" value="1"/>
</dbReference>
<reference evidence="2 3" key="1">
    <citation type="submission" date="2018-10" db="EMBL/GenBank/DDBJ databases">
        <title>Phylogenomics of Brevibacillus.</title>
        <authorList>
            <person name="Dunlap C."/>
        </authorList>
    </citation>
    <scope>NUCLEOTIDE SEQUENCE [LARGE SCALE GENOMIC DNA]</scope>
    <source>
        <strain evidence="2 3">JCM 12215</strain>
    </source>
</reference>
<feature type="signal peptide" evidence="1">
    <location>
        <begin position="1"/>
        <end position="27"/>
    </location>
</feature>
<dbReference type="InterPro" id="IPR011042">
    <property type="entry name" value="6-blade_b-propeller_TolB-like"/>
</dbReference>
<evidence type="ECO:0000256" key="1">
    <source>
        <dbReference type="SAM" id="SignalP"/>
    </source>
</evidence>
<keyword evidence="3" id="KW-1185">Reference proteome</keyword>
<dbReference type="SUPFAM" id="SSF82171">
    <property type="entry name" value="DPP6 N-terminal domain-like"/>
    <property type="match status" value="1"/>
</dbReference>
<gene>
    <name evidence="2" type="ORF">EDM52_04065</name>
</gene>
<protein>
    <recommendedName>
        <fullName evidence="4">DUF5050 domain-containing protein</fullName>
    </recommendedName>
</protein>
<dbReference type="Proteomes" id="UP000282028">
    <property type="component" value="Unassembled WGS sequence"/>
</dbReference>
<evidence type="ECO:0008006" key="4">
    <source>
        <dbReference type="Google" id="ProtNLM"/>
    </source>
</evidence>
<evidence type="ECO:0000313" key="2">
    <source>
        <dbReference type="EMBL" id="RNB76099.1"/>
    </source>
</evidence>
<organism evidence="2 3">
    <name type="scientific">Brevibacillus invocatus</name>
    <dbReference type="NCBI Taxonomy" id="173959"/>
    <lineage>
        <taxon>Bacteria</taxon>
        <taxon>Bacillati</taxon>
        <taxon>Bacillota</taxon>
        <taxon>Bacilli</taxon>
        <taxon>Bacillales</taxon>
        <taxon>Paenibacillaceae</taxon>
        <taxon>Brevibacillus</taxon>
    </lineage>
</organism>